<organism evidence="1">
    <name type="scientific">uncultured Sporomusa sp</name>
    <dbReference type="NCBI Taxonomy" id="307249"/>
    <lineage>
        <taxon>Bacteria</taxon>
        <taxon>Bacillati</taxon>
        <taxon>Bacillota</taxon>
        <taxon>Negativicutes</taxon>
        <taxon>Selenomonadales</taxon>
        <taxon>Sporomusaceae</taxon>
        <taxon>Sporomusa</taxon>
        <taxon>environmental samples</taxon>
    </lineage>
</organism>
<gene>
    <name evidence="1" type="ORF">KL86SPO_50243</name>
</gene>
<dbReference type="EMBL" id="FMJE01000005">
    <property type="protein sequence ID" value="SCM82472.1"/>
    <property type="molecule type" value="Genomic_DNA"/>
</dbReference>
<dbReference type="RefSeq" id="WP_288185142.1">
    <property type="nucleotide sequence ID" value="NZ_LT608335.1"/>
</dbReference>
<evidence type="ECO:0000313" key="1">
    <source>
        <dbReference type="EMBL" id="SCM82472.1"/>
    </source>
</evidence>
<reference evidence="1" key="1">
    <citation type="submission" date="2016-08" db="EMBL/GenBank/DDBJ databases">
        <authorList>
            <person name="Seilhamer J.J."/>
        </authorList>
    </citation>
    <scope>NUCLEOTIDE SEQUENCE</scope>
    <source>
        <strain evidence="1">86</strain>
    </source>
</reference>
<name>A0A212LY63_9FIRM</name>
<proteinExistence type="predicted"/>
<dbReference type="AlphaFoldDB" id="A0A212LY63"/>
<sequence>MVTKIMAIQRLDLASRDHRNAADSDRKKPQNKAAFKEVFAKQLSGTAKPPVTRV</sequence>
<protein>
    <submittedName>
        <fullName evidence="1">Uncharacterized protein</fullName>
    </submittedName>
</protein>
<accession>A0A212LY63</accession>